<evidence type="ECO:0000313" key="1">
    <source>
        <dbReference type="EMBL" id="KAJ9082405.1"/>
    </source>
</evidence>
<protein>
    <submittedName>
        <fullName evidence="1">Uncharacterized protein</fullName>
    </submittedName>
</protein>
<name>A0ACC2U5W5_9FUNG</name>
<reference evidence="1" key="1">
    <citation type="submission" date="2022-04" db="EMBL/GenBank/DDBJ databases">
        <title>Genome of the entomopathogenic fungus Entomophthora muscae.</title>
        <authorList>
            <person name="Elya C."/>
            <person name="Lovett B.R."/>
            <person name="Lee E."/>
            <person name="Macias A.M."/>
            <person name="Hajek A.E."/>
            <person name="De Bivort B.L."/>
            <person name="Kasson M.T."/>
            <person name="De Fine Licht H.H."/>
            <person name="Stajich J.E."/>
        </authorList>
    </citation>
    <scope>NUCLEOTIDE SEQUENCE</scope>
    <source>
        <strain evidence="1">Berkeley</strain>
    </source>
</reference>
<accession>A0ACC2U5W5</accession>
<proteinExistence type="predicted"/>
<gene>
    <name evidence="1" type="ORF">DSO57_1004974</name>
</gene>
<dbReference type="Proteomes" id="UP001165960">
    <property type="component" value="Unassembled WGS sequence"/>
</dbReference>
<sequence>MYFAFLAYTFFGYCILAMSQLNLSLLDPHQTGFPNHIVATSSVANITSVAYSRLGTYLAAGRKQGDICIFANDSFTPLFRLQGHSAKITSLCFSCDNSRLVSGSYDGQVLVWDLSTQKPIHHFRLQSPIVQVLMYPNNNLRMLVLSHCLEPVEIELNETLTWNSPTGLDLEQISKLEFESKRWIDQLFNFTSAAFDPTAQYLLLATRGGLLVVYSLAAKRIVRIDHNSRTPILQIKFGANPQDILLNCSTYLKVIEMKAAGTQVSFGYAVKCSFPSNGGHWTKCAFDSTGELIIGSHSGQPDHCLHVFERSGGDPHSTLLGPGDQILDLAWNPRQSSLVSVEGSGTICLWAPLYRQCWSGWAPSFRELDTNCPLEEEEDTFDLDYASPSHSIHRPASPPPPAYVEDVTVDITGDMPESFLEQPLFPKPSPSHELPPFITIDCPSGTPRQASPKHNPRPLQPAVSHQNHAPLPRPATRHNGWSDNRRHQSRERKPYGRPQSPGSRRSNNPKSPSCGPKVFPLPSDADTSSKRRRQYTSHELPRPKRSRSPTTRSRNRHDSFNHYSPYSRHSSTHSTNLGHRSSQVDIDSSHDLYPQHHTRFGSASLASPKPSNNVAYDSPPPPQIDRANKYQKRESRYSRSPRHPYRTSRAPPSRRPEAPSESLDVEEGEIIN</sequence>
<comment type="caution">
    <text evidence="1">The sequence shown here is derived from an EMBL/GenBank/DDBJ whole genome shotgun (WGS) entry which is preliminary data.</text>
</comment>
<dbReference type="EMBL" id="QTSX02001433">
    <property type="protein sequence ID" value="KAJ9082405.1"/>
    <property type="molecule type" value="Genomic_DNA"/>
</dbReference>
<keyword evidence="2" id="KW-1185">Reference proteome</keyword>
<evidence type="ECO:0000313" key="2">
    <source>
        <dbReference type="Proteomes" id="UP001165960"/>
    </source>
</evidence>
<organism evidence="1 2">
    <name type="scientific">Entomophthora muscae</name>
    <dbReference type="NCBI Taxonomy" id="34485"/>
    <lineage>
        <taxon>Eukaryota</taxon>
        <taxon>Fungi</taxon>
        <taxon>Fungi incertae sedis</taxon>
        <taxon>Zoopagomycota</taxon>
        <taxon>Entomophthoromycotina</taxon>
        <taxon>Entomophthoromycetes</taxon>
        <taxon>Entomophthorales</taxon>
        <taxon>Entomophthoraceae</taxon>
        <taxon>Entomophthora</taxon>
    </lineage>
</organism>